<sequence length="164" mass="19015">MAAIAMFYLPRVRGERHYRGFNPLNKDFSDEQLRQKYWFDRETIQFVANELRGDLEESSSTKTALKVEQQVVIALRFYGSGRQMQVVGNTMGFDTFIRMKPEKACRIITACAVLHNIAILRLETDVDGEQEEDVQPAIPPYVGREDGQGIRDHLEINFFYFVLM</sequence>
<name>A0A6J8B894_MYTCO</name>
<protein>
    <submittedName>
        <fullName evidence="1">HARBI1</fullName>
        <ecNumber evidence="1">3.1.-.-</ecNumber>
    </submittedName>
</protein>
<reference evidence="1 2" key="1">
    <citation type="submission" date="2020-06" db="EMBL/GenBank/DDBJ databases">
        <authorList>
            <person name="Li R."/>
            <person name="Bekaert M."/>
        </authorList>
    </citation>
    <scope>NUCLEOTIDE SEQUENCE [LARGE SCALE GENOMIC DNA]</scope>
    <source>
        <strain evidence="2">wild</strain>
    </source>
</reference>
<dbReference type="EMBL" id="CACVKT020002518">
    <property type="protein sequence ID" value="CAC5378227.1"/>
    <property type="molecule type" value="Genomic_DNA"/>
</dbReference>
<gene>
    <name evidence="1" type="ORF">MCOR_14447</name>
</gene>
<proteinExistence type="predicted"/>
<dbReference type="Proteomes" id="UP000507470">
    <property type="component" value="Unassembled WGS sequence"/>
</dbReference>
<evidence type="ECO:0000313" key="1">
    <source>
        <dbReference type="EMBL" id="CAC5378227.1"/>
    </source>
</evidence>
<dbReference type="OrthoDB" id="7533242at2759"/>
<dbReference type="EC" id="3.1.-.-" evidence="1"/>
<dbReference type="GO" id="GO:0016787">
    <property type="term" value="F:hydrolase activity"/>
    <property type="evidence" value="ECO:0007669"/>
    <property type="project" value="UniProtKB-KW"/>
</dbReference>
<organism evidence="1 2">
    <name type="scientific">Mytilus coruscus</name>
    <name type="common">Sea mussel</name>
    <dbReference type="NCBI Taxonomy" id="42192"/>
    <lineage>
        <taxon>Eukaryota</taxon>
        <taxon>Metazoa</taxon>
        <taxon>Spiralia</taxon>
        <taxon>Lophotrochozoa</taxon>
        <taxon>Mollusca</taxon>
        <taxon>Bivalvia</taxon>
        <taxon>Autobranchia</taxon>
        <taxon>Pteriomorphia</taxon>
        <taxon>Mytilida</taxon>
        <taxon>Mytiloidea</taxon>
        <taxon>Mytilidae</taxon>
        <taxon>Mytilinae</taxon>
        <taxon>Mytilus</taxon>
    </lineage>
</organism>
<accession>A0A6J8B894</accession>
<keyword evidence="2" id="KW-1185">Reference proteome</keyword>
<keyword evidence="1" id="KW-0378">Hydrolase</keyword>
<dbReference type="AlphaFoldDB" id="A0A6J8B894"/>
<evidence type="ECO:0000313" key="2">
    <source>
        <dbReference type="Proteomes" id="UP000507470"/>
    </source>
</evidence>